<accession>A0A2P2N5P0</accession>
<sequence length="13" mass="1597">MHILERVCKKINI</sequence>
<name>A0A2P2N5P0_RHIMU</name>
<protein>
    <submittedName>
        <fullName evidence="1">Uncharacterized protein</fullName>
    </submittedName>
</protein>
<dbReference type="EMBL" id="GGEC01057286">
    <property type="protein sequence ID" value="MBX37770.1"/>
    <property type="molecule type" value="Transcribed_RNA"/>
</dbReference>
<evidence type="ECO:0000313" key="1">
    <source>
        <dbReference type="EMBL" id="MBX37770.1"/>
    </source>
</evidence>
<organism evidence="1">
    <name type="scientific">Rhizophora mucronata</name>
    <name type="common">Asiatic mangrove</name>
    <dbReference type="NCBI Taxonomy" id="61149"/>
    <lineage>
        <taxon>Eukaryota</taxon>
        <taxon>Viridiplantae</taxon>
        <taxon>Streptophyta</taxon>
        <taxon>Embryophyta</taxon>
        <taxon>Tracheophyta</taxon>
        <taxon>Spermatophyta</taxon>
        <taxon>Magnoliopsida</taxon>
        <taxon>eudicotyledons</taxon>
        <taxon>Gunneridae</taxon>
        <taxon>Pentapetalae</taxon>
        <taxon>rosids</taxon>
        <taxon>fabids</taxon>
        <taxon>Malpighiales</taxon>
        <taxon>Rhizophoraceae</taxon>
        <taxon>Rhizophora</taxon>
    </lineage>
</organism>
<reference evidence="1" key="1">
    <citation type="submission" date="2018-02" db="EMBL/GenBank/DDBJ databases">
        <title>Rhizophora mucronata_Transcriptome.</title>
        <authorList>
            <person name="Meera S.P."/>
            <person name="Sreeshan A."/>
            <person name="Augustine A."/>
        </authorList>
    </citation>
    <scope>NUCLEOTIDE SEQUENCE</scope>
    <source>
        <tissue evidence="1">Leaf</tissue>
    </source>
</reference>
<proteinExistence type="predicted"/>